<gene>
    <name evidence="1" type="ORF">DSM1535_0718</name>
</gene>
<protein>
    <submittedName>
        <fullName evidence="1">Uncharacterized protein</fullName>
    </submittedName>
</protein>
<name>A0A090I2I1_METFO</name>
<dbReference type="AlphaFoldDB" id="A0A090I2I1"/>
<organism evidence="1">
    <name type="scientific">Methanobacterium formicicum</name>
    <dbReference type="NCBI Taxonomy" id="2162"/>
    <lineage>
        <taxon>Archaea</taxon>
        <taxon>Methanobacteriati</taxon>
        <taxon>Methanobacteriota</taxon>
        <taxon>Methanomada group</taxon>
        <taxon>Methanobacteria</taxon>
        <taxon>Methanobacteriales</taxon>
        <taxon>Methanobacteriaceae</taxon>
        <taxon>Methanobacterium</taxon>
    </lineage>
</organism>
<accession>A0A090I2I1</accession>
<dbReference type="PATRIC" id="fig|2162.9.peg.742"/>
<dbReference type="KEGG" id="mfi:DSM1535_0718"/>
<evidence type="ECO:0000313" key="1">
    <source>
        <dbReference type="EMBL" id="CEA13074.1"/>
    </source>
</evidence>
<sequence>MTNEEHAKECQEQLKKLTGKKVVDCSFRAYNNNCWRLYIVTDTGKMVMTFCPDWSCPVVEHHQAHHEAESPE</sequence>
<reference evidence="1" key="1">
    <citation type="submission" date="2014-08" db="EMBL/GenBank/DDBJ databases">
        <authorList>
            <person name="Wibberg D."/>
        </authorList>
    </citation>
    <scope>NUCLEOTIDE SEQUENCE</scope>
</reference>
<dbReference type="EMBL" id="LN515531">
    <property type="protein sequence ID" value="CEA13074.1"/>
    <property type="molecule type" value="Genomic_DNA"/>
</dbReference>
<dbReference type="RefSeq" id="WP_048073822.1">
    <property type="nucleotide sequence ID" value="NZ_JARVXG010000030.1"/>
</dbReference>
<proteinExistence type="predicted"/>